<evidence type="ECO:0000313" key="2">
    <source>
        <dbReference type="Proteomes" id="UP000242715"/>
    </source>
</evidence>
<name>A0A2Z6NS55_TRISU</name>
<dbReference type="AlphaFoldDB" id="A0A2Z6NS55"/>
<gene>
    <name evidence="1" type="ORF">TSUD_72010</name>
</gene>
<dbReference type="Proteomes" id="UP000242715">
    <property type="component" value="Unassembled WGS sequence"/>
</dbReference>
<protein>
    <submittedName>
        <fullName evidence="1">Uncharacterized protein</fullName>
    </submittedName>
</protein>
<reference evidence="2" key="1">
    <citation type="journal article" date="2017" name="Front. Plant Sci.">
        <title>Climate Clever Clovers: New Paradigm to Reduce the Environmental Footprint of Ruminants by Breeding Low Methanogenic Forages Utilizing Haplotype Variation.</title>
        <authorList>
            <person name="Kaur P."/>
            <person name="Appels R."/>
            <person name="Bayer P.E."/>
            <person name="Keeble-Gagnere G."/>
            <person name="Wang J."/>
            <person name="Hirakawa H."/>
            <person name="Shirasawa K."/>
            <person name="Vercoe P."/>
            <person name="Stefanova K."/>
            <person name="Durmic Z."/>
            <person name="Nichols P."/>
            <person name="Revell C."/>
            <person name="Isobe S.N."/>
            <person name="Edwards D."/>
            <person name="Erskine W."/>
        </authorList>
    </citation>
    <scope>NUCLEOTIDE SEQUENCE [LARGE SCALE GENOMIC DNA]</scope>
    <source>
        <strain evidence="2">cv. Daliak</strain>
    </source>
</reference>
<evidence type="ECO:0000313" key="1">
    <source>
        <dbReference type="EMBL" id="GAU39262.1"/>
    </source>
</evidence>
<proteinExistence type="predicted"/>
<dbReference type="EMBL" id="DF973753">
    <property type="protein sequence ID" value="GAU39262.1"/>
    <property type="molecule type" value="Genomic_DNA"/>
</dbReference>
<sequence length="79" mass="8904">MCHEGFFPLYSRLNVCREVQIVVDSEAEQEPAAVVAGQSHGGEDGSIKLKCVCSPSKHPGSFRCRQHQDKYVWRNKTIK</sequence>
<organism evidence="1 2">
    <name type="scientific">Trifolium subterraneum</name>
    <name type="common">Subterranean clover</name>
    <dbReference type="NCBI Taxonomy" id="3900"/>
    <lineage>
        <taxon>Eukaryota</taxon>
        <taxon>Viridiplantae</taxon>
        <taxon>Streptophyta</taxon>
        <taxon>Embryophyta</taxon>
        <taxon>Tracheophyta</taxon>
        <taxon>Spermatophyta</taxon>
        <taxon>Magnoliopsida</taxon>
        <taxon>eudicotyledons</taxon>
        <taxon>Gunneridae</taxon>
        <taxon>Pentapetalae</taxon>
        <taxon>rosids</taxon>
        <taxon>fabids</taxon>
        <taxon>Fabales</taxon>
        <taxon>Fabaceae</taxon>
        <taxon>Papilionoideae</taxon>
        <taxon>50 kb inversion clade</taxon>
        <taxon>NPAAA clade</taxon>
        <taxon>Hologalegina</taxon>
        <taxon>IRL clade</taxon>
        <taxon>Trifolieae</taxon>
        <taxon>Trifolium</taxon>
    </lineage>
</organism>
<dbReference type="OrthoDB" id="1676051at2759"/>
<keyword evidence="2" id="KW-1185">Reference proteome</keyword>
<accession>A0A2Z6NS55</accession>